<dbReference type="KEGG" id="paro:CUV01_01270"/>
<dbReference type="FunFam" id="3.40.50.300:FF:000013">
    <property type="entry name" value="PhoH family ATPase"/>
    <property type="match status" value="1"/>
</dbReference>
<dbReference type="OrthoDB" id="9805148at2"/>
<comment type="subcellular location">
    <subcellularLocation>
        <location evidence="1">Cytoplasm</location>
    </subcellularLocation>
</comment>
<name>A0A2K9ED44_9RHOB</name>
<dbReference type="PANTHER" id="PTHR30473">
    <property type="entry name" value="PROTEIN PHOH"/>
    <property type="match status" value="1"/>
</dbReference>
<accession>A0A2K9ED44</accession>
<dbReference type="SUPFAM" id="SSF52540">
    <property type="entry name" value="P-loop containing nucleoside triphosphate hydrolases"/>
    <property type="match status" value="1"/>
</dbReference>
<evidence type="ECO:0000256" key="6">
    <source>
        <dbReference type="ARBA" id="ARBA00039970"/>
    </source>
</evidence>
<dbReference type="InterPro" id="IPR027417">
    <property type="entry name" value="P-loop_NTPase"/>
</dbReference>
<gene>
    <name evidence="8" type="ORF">CUV01_01270</name>
</gene>
<dbReference type="GO" id="GO:0005829">
    <property type="term" value="C:cytosol"/>
    <property type="evidence" value="ECO:0007669"/>
    <property type="project" value="TreeGrafter"/>
</dbReference>
<keyword evidence="3" id="KW-0963">Cytoplasm</keyword>
<dbReference type="InterPro" id="IPR003714">
    <property type="entry name" value="PhoH"/>
</dbReference>
<evidence type="ECO:0000256" key="2">
    <source>
        <dbReference type="ARBA" id="ARBA00010393"/>
    </source>
</evidence>
<evidence type="ECO:0000313" key="9">
    <source>
        <dbReference type="Proteomes" id="UP000233742"/>
    </source>
</evidence>
<organism evidence="8 9">
    <name type="scientific">Paracoccus tegillarcae</name>
    <dbReference type="NCBI Taxonomy" id="1529068"/>
    <lineage>
        <taxon>Bacteria</taxon>
        <taxon>Pseudomonadati</taxon>
        <taxon>Pseudomonadota</taxon>
        <taxon>Alphaproteobacteria</taxon>
        <taxon>Rhodobacterales</taxon>
        <taxon>Paracoccaceae</taxon>
        <taxon>Paracoccus</taxon>
    </lineage>
</organism>
<dbReference type="EMBL" id="CP025408">
    <property type="protein sequence ID" value="AUH32209.1"/>
    <property type="molecule type" value="Genomic_DNA"/>
</dbReference>
<evidence type="ECO:0000256" key="1">
    <source>
        <dbReference type="ARBA" id="ARBA00004496"/>
    </source>
</evidence>
<evidence type="ECO:0000256" key="4">
    <source>
        <dbReference type="ARBA" id="ARBA00022741"/>
    </source>
</evidence>
<dbReference type="GO" id="GO:0005524">
    <property type="term" value="F:ATP binding"/>
    <property type="evidence" value="ECO:0007669"/>
    <property type="project" value="UniProtKB-KW"/>
</dbReference>
<protein>
    <recommendedName>
        <fullName evidence="6">PhoH-like protein</fullName>
    </recommendedName>
</protein>
<evidence type="ECO:0000259" key="7">
    <source>
        <dbReference type="Pfam" id="PF02562"/>
    </source>
</evidence>
<feature type="domain" description="PhoH-like protein" evidence="7">
    <location>
        <begin position="149"/>
        <end position="352"/>
    </location>
</feature>
<dbReference type="AlphaFoldDB" id="A0A2K9ED44"/>
<keyword evidence="9" id="KW-1185">Reference proteome</keyword>
<comment type="similarity">
    <text evidence="2">Belongs to the PhoH family.</text>
</comment>
<evidence type="ECO:0000313" key="8">
    <source>
        <dbReference type="EMBL" id="AUH32209.1"/>
    </source>
</evidence>
<dbReference type="PANTHER" id="PTHR30473:SF1">
    <property type="entry name" value="PHOH-LIKE PROTEIN"/>
    <property type="match status" value="1"/>
</dbReference>
<dbReference type="Pfam" id="PF02562">
    <property type="entry name" value="PhoH"/>
    <property type="match status" value="1"/>
</dbReference>
<dbReference type="Proteomes" id="UP000233742">
    <property type="component" value="Chromosome"/>
</dbReference>
<evidence type="ECO:0000256" key="3">
    <source>
        <dbReference type="ARBA" id="ARBA00022490"/>
    </source>
</evidence>
<proteinExistence type="inferred from homology"/>
<dbReference type="InterPro" id="IPR051451">
    <property type="entry name" value="PhoH2-like"/>
</dbReference>
<sequence length="380" mass="41503">MQSLAKPAGACHHICISPFQESHLGLNPTPPVSPAASETLLEFPDNRLLIDLCGANDRHLARIEEALGVHVLRRGNLLAVVGAPDAQAEAAQVLRALYARLEQGRTVEMGEVDAALRMGPETITETAPTDQLEMFQAGNYELRTRKKSVEPRTEAQKAYVRALFENELAFGIGPAGTGKTYLAVAVGVTMLINGHVDKIILSRPAVEAGERLGFLPGDMKEKVDPYMQPLYDALNDFLPGKQMQKLIEEKRIEIAPLAFMRGRTLASAFVVLDEAQNATTMQMKMFLTRLGEGSRMVITGDRTQIDLPRGVHSGLVDAEHILNDIKGISFSYFTSKDVVRHPLVARIIEAYDGEAEAALARGEGEPIRGTYPPRRGRGDG</sequence>
<dbReference type="Gene3D" id="3.40.50.300">
    <property type="entry name" value="P-loop containing nucleotide triphosphate hydrolases"/>
    <property type="match status" value="1"/>
</dbReference>
<keyword evidence="4" id="KW-0547">Nucleotide-binding</keyword>
<reference evidence="8 9" key="1">
    <citation type="submission" date="2017-12" db="EMBL/GenBank/DDBJ databases">
        <authorList>
            <person name="Hurst M.R.H."/>
        </authorList>
    </citation>
    <scope>NUCLEOTIDE SEQUENCE [LARGE SCALE GENOMIC DNA]</scope>
    <source>
        <strain evidence="8 9">BM15</strain>
    </source>
</reference>
<keyword evidence="5" id="KW-0067">ATP-binding</keyword>
<evidence type="ECO:0000256" key="5">
    <source>
        <dbReference type="ARBA" id="ARBA00022840"/>
    </source>
</evidence>